<evidence type="ECO:0000313" key="2">
    <source>
        <dbReference type="Proteomes" id="UP001590950"/>
    </source>
</evidence>
<proteinExistence type="predicted"/>
<protein>
    <submittedName>
        <fullName evidence="1">Uncharacterized protein</fullName>
    </submittedName>
</protein>
<keyword evidence="2" id="KW-1185">Reference proteome</keyword>
<dbReference type="Proteomes" id="UP001590950">
    <property type="component" value="Unassembled WGS sequence"/>
</dbReference>
<sequence length="109" mass="12652">MIRRLWRAQGWWIHRNQAFSQRKLAQTHNLNDLFTHHILRASLHFPQFKYSISQHEPSIAYSSRGTNLHLACALLCFSAATPEIILYKSTVLAVWLRPGGGRQVVCQHF</sequence>
<dbReference type="EMBL" id="JBEFKJ010000045">
    <property type="protein sequence ID" value="KAL2037073.1"/>
    <property type="molecule type" value="Genomic_DNA"/>
</dbReference>
<organism evidence="1 2">
    <name type="scientific">Stereocaulon virgatum</name>
    <dbReference type="NCBI Taxonomy" id="373712"/>
    <lineage>
        <taxon>Eukaryota</taxon>
        <taxon>Fungi</taxon>
        <taxon>Dikarya</taxon>
        <taxon>Ascomycota</taxon>
        <taxon>Pezizomycotina</taxon>
        <taxon>Lecanoromycetes</taxon>
        <taxon>OSLEUM clade</taxon>
        <taxon>Lecanoromycetidae</taxon>
        <taxon>Lecanorales</taxon>
        <taxon>Lecanorineae</taxon>
        <taxon>Stereocaulaceae</taxon>
        <taxon>Stereocaulon</taxon>
    </lineage>
</organism>
<gene>
    <name evidence="1" type="ORF">N7G274_010200</name>
</gene>
<comment type="caution">
    <text evidence="1">The sequence shown here is derived from an EMBL/GenBank/DDBJ whole genome shotgun (WGS) entry which is preliminary data.</text>
</comment>
<evidence type="ECO:0000313" key="1">
    <source>
        <dbReference type="EMBL" id="KAL2037073.1"/>
    </source>
</evidence>
<name>A0ABR4A170_9LECA</name>
<reference evidence="1 2" key="1">
    <citation type="submission" date="2024-09" db="EMBL/GenBank/DDBJ databases">
        <title>Rethinking Asexuality: The Enigmatic Case of Functional Sexual Genes in Lepraria (Stereocaulaceae).</title>
        <authorList>
            <person name="Doellman M."/>
            <person name="Sun Y."/>
            <person name="Barcenas-Pena A."/>
            <person name="Lumbsch H.T."/>
            <person name="Grewe F."/>
        </authorList>
    </citation>
    <scope>NUCLEOTIDE SEQUENCE [LARGE SCALE GENOMIC DNA]</scope>
    <source>
        <strain evidence="1 2">Mercado 3170</strain>
    </source>
</reference>
<accession>A0ABR4A170</accession>